<feature type="transmembrane region" description="Helical" evidence="5">
    <location>
        <begin position="419"/>
        <end position="439"/>
    </location>
</feature>
<dbReference type="InterPro" id="IPR020846">
    <property type="entry name" value="MFS_dom"/>
</dbReference>
<feature type="transmembrane region" description="Helical" evidence="5">
    <location>
        <begin position="176"/>
        <end position="198"/>
    </location>
</feature>
<proteinExistence type="predicted"/>
<feature type="domain" description="Major facilitator superfamily (MFS) profile" evidence="6">
    <location>
        <begin position="21"/>
        <end position="476"/>
    </location>
</feature>
<protein>
    <submittedName>
        <fullName evidence="7">MFS family permease</fullName>
    </submittedName>
</protein>
<accession>A0ABS2LK40</accession>
<dbReference type="Pfam" id="PF07690">
    <property type="entry name" value="MFS_1"/>
    <property type="match status" value="1"/>
</dbReference>
<feature type="transmembrane region" description="Helical" evidence="5">
    <location>
        <begin position="21"/>
        <end position="45"/>
    </location>
</feature>
<feature type="transmembrane region" description="Helical" evidence="5">
    <location>
        <begin position="57"/>
        <end position="75"/>
    </location>
</feature>
<reference evidence="7 8" key="1">
    <citation type="submission" date="2021-01" db="EMBL/GenBank/DDBJ databases">
        <title>Sequencing the genomes of 1000 actinobacteria strains.</title>
        <authorList>
            <person name="Klenk H.-P."/>
        </authorList>
    </citation>
    <scope>NUCLEOTIDE SEQUENCE [LARGE SCALE GENOMIC DNA]</scope>
    <source>
        <strain evidence="7 8">DSM 46000</strain>
    </source>
</reference>
<evidence type="ECO:0000256" key="5">
    <source>
        <dbReference type="SAM" id="Phobius"/>
    </source>
</evidence>
<dbReference type="PROSITE" id="PS50850">
    <property type="entry name" value="MFS"/>
    <property type="match status" value="1"/>
</dbReference>
<feature type="transmembrane region" description="Helical" evidence="5">
    <location>
        <begin position="349"/>
        <end position="366"/>
    </location>
</feature>
<feature type="transmembrane region" description="Helical" evidence="5">
    <location>
        <begin position="112"/>
        <end position="133"/>
    </location>
</feature>
<comment type="subcellular location">
    <subcellularLocation>
        <location evidence="1">Cell membrane</location>
        <topology evidence="1">Multi-pass membrane protein</topology>
    </subcellularLocation>
</comment>
<dbReference type="PANTHER" id="PTHR42718">
    <property type="entry name" value="MAJOR FACILITATOR SUPERFAMILY MULTIDRUG TRANSPORTER MFSC"/>
    <property type="match status" value="1"/>
</dbReference>
<name>A0ABS2LK40_9CELL</name>
<feature type="transmembrane region" description="Helical" evidence="5">
    <location>
        <begin position="315"/>
        <end position="337"/>
    </location>
</feature>
<evidence type="ECO:0000313" key="7">
    <source>
        <dbReference type="EMBL" id="MBM7480776.1"/>
    </source>
</evidence>
<dbReference type="EMBL" id="JAFBBO010000001">
    <property type="protein sequence ID" value="MBM7480776.1"/>
    <property type="molecule type" value="Genomic_DNA"/>
</dbReference>
<dbReference type="CDD" id="cd17321">
    <property type="entry name" value="MFS_MMR_MDR_like"/>
    <property type="match status" value="1"/>
</dbReference>
<dbReference type="SUPFAM" id="SSF103473">
    <property type="entry name" value="MFS general substrate transporter"/>
    <property type="match status" value="1"/>
</dbReference>
<dbReference type="Proteomes" id="UP000698059">
    <property type="component" value="Unassembled WGS sequence"/>
</dbReference>
<gene>
    <name evidence="7" type="ORF">JOD49_003696</name>
</gene>
<feature type="transmembrane region" description="Helical" evidence="5">
    <location>
        <begin position="87"/>
        <end position="106"/>
    </location>
</feature>
<evidence type="ECO:0000256" key="4">
    <source>
        <dbReference type="ARBA" id="ARBA00023136"/>
    </source>
</evidence>
<sequence>MSASSGSSGSSGSRTALQTRVLLVCLATGFTTLLDSAVLTVAAPALREGLGASTAQLQWILAGYSLTFGIALVPAGRLGDRYGRAGFLVAGLILFALTSVVGASAQDADVLVAARLVQGVGAGMANPQVIGLLQDHFAGPARARALGAYASTGAFAAVIAPLVGGVVLAAVGPTGWRVSLVLTLPFALAAAVLCARFVPRSGGRPGAATGLDPVGLVLLSVTALGLLVPFVLPGSLAARAPWAGVVVVGAVALVGWERRHARAGRSPVLSPELLRAPGFALGCLVATCTFGSALGFSAVLMIYLQEGAGLTPFEAGLVTTPGALASVVAANLSWRLVRRFGRAGVSTVIAAKVPVAVAMLLAVLLLPDRFMVVGLVVGQVLTGVTGGLSMSTNQALTLDRAPAGQHGVAAGMLQVSQRISATVCIAGMTGAFVGAVATRPDGYDAALAGVIVTTGLLAVAATACSVLDDVLARRRRAAPSPAEAPATEDSLQPV</sequence>
<keyword evidence="4 5" id="KW-0472">Membrane</keyword>
<feature type="transmembrane region" description="Helical" evidence="5">
    <location>
        <begin position="238"/>
        <end position="256"/>
    </location>
</feature>
<dbReference type="RefSeq" id="WP_205308486.1">
    <property type="nucleotide sequence ID" value="NZ_BAAAVF010000001.1"/>
</dbReference>
<evidence type="ECO:0000259" key="6">
    <source>
        <dbReference type="PROSITE" id="PS50850"/>
    </source>
</evidence>
<evidence type="ECO:0000256" key="2">
    <source>
        <dbReference type="ARBA" id="ARBA00022692"/>
    </source>
</evidence>
<evidence type="ECO:0000313" key="8">
    <source>
        <dbReference type="Proteomes" id="UP000698059"/>
    </source>
</evidence>
<feature type="transmembrane region" description="Helical" evidence="5">
    <location>
        <begin position="445"/>
        <end position="467"/>
    </location>
</feature>
<dbReference type="InterPro" id="IPR011701">
    <property type="entry name" value="MFS"/>
</dbReference>
<evidence type="ECO:0000256" key="3">
    <source>
        <dbReference type="ARBA" id="ARBA00022989"/>
    </source>
</evidence>
<evidence type="ECO:0000256" key="1">
    <source>
        <dbReference type="ARBA" id="ARBA00004651"/>
    </source>
</evidence>
<keyword evidence="8" id="KW-1185">Reference proteome</keyword>
<feature type="transmembrane region" description="Helical" evidence="5">
    <location>
        <begin position="145"/>
        <end position="170"/>
    </location>
</feature>
<feature type="transmembrane region" description="Helical" evidence="5">
    <location>
        <begin position="210"/>
        <end position="232"/>
    </location>
</feature>
<dbReference type="Gene3D" id="1.20.1720.10">
    <property type="entry name" value="Multidrug resistance protein D"/>
    <property type="match status" value="1"/>
</dbReference>
<dbReference type="Gene3D" id="1.20.1250.20">
    <property type="entry name" value="MFS general substrate transporter like domains"/>
    <property type="match status" value="1"/>
</dbReference>
<dbReference type="PANTHER" id="PTHR42718:SF39">
    <property type="entry name" value="ACTINORHODIN TRANSPORTER-RELATED"/>
    <property type="match status" value="1"/>
</dbReference>
<dbReference type="InterPro" id="IPR036259">
    <property type="entry name" value="MFS_trans_sf"/>
</dbReference>
<feature type="transmembrane region" description="Helical" evidence="5">
    <location>
        <begin position="277"/>
        <end position="303"/>
    </location>
</feature>
<keyword evidence="3 5" id="KW-1133">Transmembrane helix</keyword>
<feature type="transmembrane region" description="Helical" evidence="5">
    <location>
        <begin position="372"/>
        <end position="390"/>
    </location>
</feature>
<organism evidence="7 8">
    <name type="scientific">Oerskovia jenensis</name>
    <dbReference type="NCBI Taxonomy" id="162169"/>
    <lineage>
        <taxon>Bacteria</taxon>
        <taxon>Bacillati</taxon>
        <taxon>Actinomycetota</taxon>
        <taxon>Actinomycetes</taxon>
        <taxon>Micrococcales</taxon>
        <taxon>Cellulomonadaceae</taxon>
        <taxon>Oerskovia</taxon>
    </lineage>
</organism>
<keyword evidence="2 5" id="KW-0812">Transmembrane</keyword>
<comment type="caution">
    <text evidence="7">The sequence shown here is derived from an EMBL/GenBank/DDBJ whole genome shotgun (WGS) entry which is preliminary data.</text>
</comment>